<evidence type="ECO:0000313" key="1">
    <source>
        <dbReference type="EMBL" id="AZQ20762.1"/>
    </source>
</evidence>
<keyword evidence="2" id="KW-0723">Serine/threonine-protein kinase</keyword>
<dbReference type="Gene3D" id="1.10.510.10">
    <property type="entry name" value="Transferase(Phosphotransferase) domain 1"/>
    <property type="match status" value="1"/>
</dbReference>
<organism evidence="2">
    <name type="scientific">Pompano iridovirus</name>
    <dbReference type="NCBI Taxonomy" id="2494350"/>
    <lineage>
        <taxon>Viruses</taxon>
        <taxon>Varidnaviria</taxon>
        <taxon>Bamfordvirae</taxon>
        <taxon>Nucleocytoviricota</taxon>
        <taxon>Megaviricetes</taxon>
        <taxon>Pimascovirales</taxon>
        <taxon>Pimascovirales incertae sedis</taxon>
        <taxon>Iridoviridae</taxon>
        <taxon>Alphairidovirinae</taxon>
        <taxon>Megalocytivirus</taxon>
        <taxon>Megalocytivirus pagrus1</taxon>
        <taxon>Infectious spleen and kidney necrosis virus</taxon>
    </lineage>
</organism>
<dbReference type="Proteomes" id="UP000319271">
    <property type="component" value="Segment"/>
</dbReference>
<keyword evidence="2" id="KW-0808">Transferase</keyword>
<name>A0A3Q9EG19_ISKNV</name>
<dbReference type="GO" id="GO:0072354">
    <property type="term" value="F:histone H3T3 kinase activity"/>
    <property type="evidence" value="ECO:0007669"/>
    <property type="project" value="TreeGrafter"/>
</dbReference>
<dbReference type="SUPFAM" id="SSF56112">
    <property type="entry name" value="Protein kinase-like (PK-like)"/>
    <property type="match status" value="1"/>
</dbReference>
<reference evidence="2" key="1">
    <citation type="submission" date="2018-10" db="EMBL/GenBank/DDBJ databases">
        <title>Phylogenomic characterization of red seabream iridovirus from Florida pompano Trachinotus carolinus maricultured in the Caribbean Sea.</title>
        <authorList>
            <person name="Koda S.A."/>
            <person name="Subramaniam K."/>
            <person name="Pouder D.B."/>
            <person name="Yanong R.P."/>
            <person name="Frasca S.Jr."/>
            <person name="Waltzek T.B."/>
        </authorList>
    </citation>
    <scope>NUCLEOTIDE SEQUENCE [LARGE SCALE GENOMIC DNA]</scope>
    <source>
        <strain evidence="1">PIV2010</strain>
        <strain evidence="2">PIV2014a</strain>
        <strain evidence="3">PIV2016</strain>
    </source>
</reference>
<dbReference type="PANTHER" id="PTHR24419">
    <property type="entry name" value="INTERLEUKIN-1 RECEPTOR-ASSOCIATED KINASE"/>
    <property type="match status" value="1"/>
</dbReference>
<proteinExistence type="predicted"/>
<protein>
    <submittedName>
        <fullName evidence="2">Serine/threonine protein kinase</fullName>
    </submittedName>
</protein>
<evidence type="ECO:0000313" key="3">
    <source>
        <dbReference type="EMBL" id="AZQ21004.1"/>
    </source>
</evidence>
<dbReference type="PANTHER" id="PTHR24419:SF18">
    <property type="entry name" value="SERINE_THREONINE-PROTEIN KINASE HASPIN"/>
    <property type="match status" value="1"/>
</dbReference>
<gene>
    <name evidence="2" type="primary">ORF14</name>
</gene>
<keyword evidence="2" id="KW-0418">Kinase</keyword>
<dbReference type="EMBL" id="MK098187">
    <property type="protein sequence ID" value="AZQ21004.1"/>
    <property type="molecule type" value="Genomic_DNA"/>
</dbReference>
<dbReference type="Proteomes" id="UP000317388">
    <property type="component" value="Segment"/>
</dbReference>
<dbReference type="InterPro" id="IPR011009">
    <property type="entry name" value="Kinase-like_dom_sf"/>
</dbReference>
<dbReference type="EMBL" id="MK098185">
    <property type="protein sequence ID" value="AZQ20762.1"/>
    <property type="molecule type" value="Genomic_DNA"/>
</dbReference>
<dbReference type="EMBL" id="MK098186">
    <property type="protein sequence ID" value="AZQ20881.1"/>
    <property type="molecule type" value="Genomic_DNA"/>
</dbReference>
<accession>A0A3Q9EG19</accession>
<sequence>MFTQLPHSRQGRYSVTGVTARDDGTYTLTKVLKTWGNEGRHEHAMANQAHQAAPWCCLQFTYTDDPQCIPDDSGAEALSCVYVDKPVGCQYHDMFTMLKSDATDATVSSIIIQVLGCLSALSVRHITHNDMHVANVLLRSCEHTHVVYVTGPQEDVVACVPTHGIEPVIIDFGLSSAKMPGRRTMSTDHLTHIGVSQSTHIMDTRYDTCVFLMNVDFVHQQMPDRTDIVPYQCLISTVPTQDSRPHTDRLRSINNELQRSMPIMRRGLQVDVLLDMLYVLRATVPIRTHHLQKTKLQAAWTDLLNTSSEHGGSQWELVDMLRVACIKKCPPPLMPLAKLAASVSYNVNSHNARALASHVYQKTMWRNAADAIMILGAQVGHVELMDTGNVRIVDIHTGDQRIEAAQQWAAKVASRPRVLPGGSVPEILAAIASLDVPQTVVDMANSMLQCRRWPRKCARVPSMRS</sequence>
<dbReference type="Proteomes" id="UP000319415">
    <property type="component" value="Segment"/>
</dbReference>
<evidence type="ECO:0000313" key="2">
    <source>
        <dbReference type="EMBL" id="AZQ20881.1"/>
    </source>
</evidence>
<dbReference type="GO" id="GO:0035556">
    <property type="term" value="P:intracellular signal transduction"/>
    <property type="evidence" value="ECO:0007669"/>
    <property type="project" value="TreeGrafter"/>
</dbReference>